<dbReference type="PROSITE" id="PS50850">
    <property type="entry name" value="MFS"/>
    <property type="match status" value="1"/>
</dbReference>
<feature type="transmembrane region" description="Helical" evidence="8">
    <location>
        <begin position="193"/>
        <end position="213"/>
    </location>
</feature>
<feature type="transmembrane region" description="Helical" evidence="8">
    <location>
        <begin position="346"/>
        <end position="371"/>
    </location>
</feature>
<comment type="similarity">
    <text evidence="2 7">Belongs to the major facilitator superfamily. Sugar transporter (TC 2.A.1.1) family.</text>
</comment>
<dbReference type="GO" id="GO:0022857">
    <property type="term" value="F:transmembrane transporter activity"/>
    <property type="evidence" value="ECO:0007669"/>
    <property type="project" value="InterPro"/>
</dbReference>
<dbReference type="PROSITE" id="PS00216">
    <property type="entry name" value="SUGAR_TRANSPORT_1"/>
    <property type="match status" value="1"/>
</dbReference>
<dbReference type="PANTHER" id="PTHR48023:SF4">
    <property type="entry name" value="D-XYLOSE-PROTON SYMPORTER-LIKE 2"/>
    <property type="match status" value="1"/>
</dbReference>
<dbReference type="NCBIfam" id="TIGR00879">
    <property type="entry name" value="SP"/>
    <property type="match status" value="1"/>
</dbReference>
<feature type="transmembrane region" description="Helical" evidence="8">
    <location>
        <begin position="280"/>
        <end position="303"/>
    </location>
</feature>
<evidence type="ECO:0000256" key="5">
    <source>
        <dbReference type="ARBA" id="ARBA00022989"/>
    </source>
</evidence>
<feature type="transmembrane region" description="Helical" evidence="8">
    <location>
        <begin position="62"/>
        <end position="82"/>
    </location>
</feature>
<dbReference type="SUPFAM" id="SSF103473">
    <property type="entry name" value="MFS general substrate transporter"/>
    <property type="match status" value="1"/>
</dbReference>
<evidence type="ECO:0000256" key="4">
    <source>
        <dbReference type="ARBA" id="ARBA00022692"/>
    </source>
</evidence>
<evidence type="ECO:0000259" key="9">
    <source>
        <dbReference type="PROSITE" id="PS50850"/>
    </source>
</evidence>
<evidence type="ECO:0000256" key="8">
    <source>
        <dbReference type="SAM" id="Phobius"/>
    </source>
</evidence>
<feature type="transmembrane region" description="Helical" evidence="8">
    <location>
        <begin position="151"/>
        <end position="173"/>
    </location>
</feature>
<feature type="transmembrane region" description="Helical" evidence="8">
    <location>
        <begin position="433"/>
        <end position="458"/>
    </location>
</feature>
<sequence>MANDMGAILAAPVERGSAIPTDRRALVLAIMVSFGGFVFGLDAALISGTVRYIMQQFDLDAIQLGAIVSAPGFGVIFALLATGYVCDRLGRRKTLLIIGSLYLLSAVASVLSQSFVQLTAARFLGGLAFASLSVSSMYVGEIAPPARRGRLVAINQLNIVLGLFAAYLLNYLIQGWASSEWAPQLGLDRYTWQWMLGMQIPPAILWIALLWRIPESPRWLMLKGERERARSVLCRLMPESAVPEALREIEGTLDKGRTETRSASTAQQLRHMFQPALRRATVVGVVIAAVQPTTGINAIMFYAPHVFEQLGVGVDASFLQSVLIGVVSVLATALALGLIDRLGRKTLLVIGLGTAAVSLAACAIGFAMATYRIEAPAVEVLPATIDRTALASLVGRTFANDVELKSELSAALGRSVAHVHQAELMQAATHINVWLVLGGIMAFIAAFQFSIGPIMWVILSEIFPTDVRGVAIPACALITSVLSYLVQQFFPWQLATWGAVAIFVSYAASVLIGLAVLVRLLPETKGRSIEQIATEMRGAH</sequence>
<feature type="domain" description="Major facilitator superfamily (MFS) profile" evidence="9">
    <location>
        <begin position="28"/>
        <end position="525"/>
    </location>
</feature>
<dbReference type="Proteomes" id="UP000445000">
    <property type="component" value="Unassembled WGS sequence"/>
</dbReference>
<evidence type="ECO:0000313" key="11">
    <source>
        <dbReference type="Proteomes" id="UP000445000"/>
    </source>
</evidence>
<feature type="transmembrane region" description="Helical" evidence="8">
    <location>
        <begin position="25"/>
        <end position="50"/>
    </location>
</feature>
<dbReference type="PANTHER" id="PTHR48023">
    <property type="entry name" value="D-XYLOSE-PROTON SYMPORTER-LIKE 2"/>
    <property type="match status" value="1"/>
</dbReference>
<comment type="subcellular location">
    <subcellularLocation>
        <location evidence="1">Membrane</location>
        <topology evidence="1">Multi-pass membrane protein</topology>
    </subcellularLocation>
</comment>
<reference evidence="11" key="1">
    <citation type="submission" date="2020-01" db="EMBL/GenBank/DDBJ databases">
        <title>'Steroidobacter agaridevorans' sp. nov., agar-degrading bacteria isolated from rhizosphere soils.</title>
        <authorList>
            <person name="Ikenaga M."/>
            <person name="Kataoka M."/>
            <person name="Murouchi A."/>
            <person name="Katsuragi S."/>
            <person name="Sakai M."/>
        </authorList>
    </citation>
    <scope>NUCLEOTIDE SEQUENCE [LARGE SCALE GENOMIC DNA]</scope>
    <source>
        <strain evidence="11">YU21-B</strain>
    </source>
</reference>
<gene>
    <name evidence="10" type="ORF">GCM10011487_12290</name>
</gene>
<comment type="caution">
    <text evidence="10">The sequence shown here is derived from an EMBL/GenBank/DDBJ whole genome shotgun (WGS) entry which is preliminary data.</text>
</comment>
<feature type="transmembrane region" description="Helical" evidence="8">
    <location>
        <begin position="318"/>
        <end position="339"/>
    </location>
</feature>
<evidence type="ECO:0000256" key="1">
    <source>
        <dbReference type="ARBA" id="ARBA00004141"/>
    </source>
</evidence>
<proteinExistence type="inferred from homology"/>
<evidence type="ECO:0000256" key="2">
    <source>
        <dbReference type="ARBA" id="ARBA00010992"/>
    </source>
</evidence>
<keyword evidence="6 8" id="KW-0472">Membrane</keyword>
<dbReference type="InterPro" id="IPR005829">
    <property type="entry name" value="Sugar_transporter_CS"/>
</dbReference>
<dbReference type="InterPro" id="IPR036259">
    <property type="entry name" value="MFS_trans_sf"/>
</dbReference>
<evidence type="ECO:0000313" key="10">
    <source>
        <dbReference type="EMBL" id="GFE79229.1"/>
    </source>
</evidence>
<keyword evidence="3 7" id="KW-0813">Transport</keyword>
<feature type="transmembrane region" description="Helical" evidence="8">
    <location>
        <begin position="94"/>
        <end position="115"/>
    </location>
</feature>
<evidence type="ECO:0000256" key="3">
    <source>
        <dbReference type="ARBA" id="ARBA00022448"/>
    </source>
</evidence>
<organism evidence="10 11">
    <name type="scientific">Steroidobacter agaridevorans</name>
    <dbReference type="NCBI Taxonomy" id="2695856"/>
    <lineage>
        <taxon>Bacteria</taxon>
        <taxon>Pseudomonadati</taxon>
        <taxon>Pseudomonadota</taxon>
        <taxon>Gammaproteobacteria</taxon>
        <taxon>Steroidobacterales</taxon>
        <taxon>Steroidobacteraceae</taxon>
        <taxon>Steroidobacter</taxon>
    </lineage>
</organism>
<feature type="transmembrane region" description="Helical" evidence="8">
    <location>
        <begin position="470"/>
        <end position="490"/>
    </location>
</feature>
<keyword evidence="11" id="KW-1185">Reference proteome</keyword>
<keyword evidence="5 8" id="KW-1133">Transmembrane helix</keyword>
<dbReference type="RefSeq" id="WP_198682982.1">
    <property type="nucleotide sequence ID" value="NZ_BLJN01000001.1"/>
</dbReference>
<dbReference type="EMBL" id="BLJN01000001">
    <property type="protein sequence ID" value="GFE79229.1"/>
    <property type="molecule type" value="Genomic_DNA"/>
</dbReference>
<dbReference type="GO" id="GO:0016020">
    <property type="term" value="C:membrane"/>
    <property type="evidence" value="ECO:0007669"/>
    <property type="project" value="UniProtKB-SubCell"/>
</dbReference>
<dbReference type="InterPro" id="IPR050820">
    <property type="entry name" value="MFS_Sugar_Transporter"/>
</dbReference>
<protein>
    <recommendedName>
        <fullName evidence="9">Major facilitator superfamily (MFS) profile domain-containing protein</fullName>
    </recommendedName>
</protein>
<dbReference type="InterPro" id="IPR005828">
    <property type="entry name" value="MFS_sugar_transport-like"/>
</dbReference>
<dbReference type="InterPro" id="IPR020846">
    <property type="entry name" value="MFS_dom"/>
</dbReference>
<dbReference type="AlphaFoldDB" id="A0A829Y7K5"/>
<name>A0A829Y7K5_9GAMM</name>
<dbReference type="InterPro" id="IPR003663">
    <property type="entry name" value="Sugar/inositol_transpt"/>
</dbReference>
<dbReference type="Pfam" id="PF00083">
    <property type="entry name" value="Sugar_tr"/>
    <property type="match status" value="2"/>
</dbReference>
<accession>A0A829Y7K5</accession>
<feature type="transmembrane region" description="Helical" evidence="8">
    <location>
        <begin position="496"/>
        <end position="518"/>
    </location>
</feature>
<evidence type="ECO:0000256" key="7">
    <source>
        <dbReference type="RuleBase" id="RU003346"/>
    </source>
</evidence>
<keyword evidence="4 8" id="KW-0812">Transmembrane</keyword>
<evidence type="ECO:0000256" key="6">
    <source>
        <dbReference type="ARBA" id="ARBA00023136"/>
    </source>
</evidence>
<dbReference type="Gene3D" id="1.20.1250.20">
    <property type="entry name" value="MFS general substrate transporter like domains"/>
    <property type="match status" value="2"/>
</dbReference>
<dbReference type="PRINTS" id="PR00171">
    <property type="entry name" value="SUGRTRNSPORT"/>
</dbReference>
<feature type="transmembrane region" description="Helical" evidence="8">
    <location>
        <begin position="121"/>
        <end position="139"/>
    </location>
</feature>